<proteinExistence type="inferred from homology"/>
<keyword evidence="10" id="KW-0282">Flagellum</keyword>
<dbReference type="PANTHER" id="PTHR34933">
    <property type="entry name" value="FLAGELLAR L-RING PROTEIN"/>
    <property type="match status" value="1"/>
</dbReference>
<keyword evidence="5" id="KW-0732">Signal</keyword>
<evidence type="ECO:0000256" key="1">
    <source>
        <dbReference type="ARBA" id="ARBA00002591"/>
    </source>
</evidence>
<comment type="subunit">
    <text evidence="4 9">The basal body constitutes a major portion of the flagellar organelle and consists of four rings (L,P,S, and M) mounted on a central rod.</text>
</comment>
<accession>A0A2T7UIX3</accession>
<evidence type="ECO:0000256" key="8">
    <source>
        <dbReference type="ARBA" id="ARBA00023237"/>
    </source>
</evidence>
<dbReference type="STRING" id="1293045.H663_15270"/>
<keyword evidence="8 9" id="KW-0998">Cell outer membrane</keyword>
<dbReference type="HAMAP" id="MF_00415">
    <property type="entry name" value="FlgH"/>
    <property type="match status" value="1"/>
</dbReference>
<dbReference type="PANTHER" id="PTHR34933:SF3">
    <property type="entry name" value="FLAGELLAR L-RING PROTEIN"/>
    <property type="match status" value="1"/>
</dbReference>
<dbReference type="InterPro" id="IPR000527">
    <property type="entry name" value="Flag_Lring"/>
</dbReference>
<dbReference type="GO" id="GO:0071973">
    <property type="term" value="P:bacterial-type flagellum-dependent cell motility"/>
    <property type="evidence" value="ECO:0007669"/>
    <property type="project" value="InterPro"/>
</dbReference>
<dbReference type="AlphaFoldDB" id="A0A2T7UIX3"/>
<evidence type="ECO:0000313" key="11">
    <source>
        <dbReference type="Proteomes" id="UP000037507"/>
    </source>
</evidence>
<keyword evidence="6 9" id="KW-0472">Membrane</keyword>
<organism evidence="10 11">
    <name type="scientific">Limnohabitans planktonicus II-D5</name>
    <dbReference type="NCBI Taxonomy" id="1293045"/>
    <lineage>
        <taxon>Bacteria</taxon>
        <taxon>Pseudomonadati</taxon>
        <taxon>Pseudomonadota</taxon>
        <taxon>Betaproteobacteria</taxon>
        <taxon>Burkholderiales</taxon>
        <taxon>Comamonadaceae</taxon>
        <taxon>Limnohabitans</taxon>
    </lineage>
</organism>
<dbReference type="EMBL" id="LFYT02000001">
    <property type="protein sequence ID" value="PVE44630.1"/>
    <property type="molecule type" value="Genomic_DNA"/>
</dbReference>
<keyword evidence="7 9" id="KW-0975">Bacterial flagellum</keyword>
<evidence type="ECO:0000256" key="9">
    <source>
        <dbReference type="HAMAP-Rule" id="MF_00415"/>
    </source>
</evidence>
<dbReference type="GO" id="GO:0003774">
    <property type="term" value="F:cytoskeletal motor activity"/>
    <property type="evidence" value="ECO:0007669"/>
    <property type="project" value="InterPro"/>
</dbReference>
<keyword evidence="10" id="KW-0969">Cilium</keyword>
<keyword evidence="11" id="KW-1185">Reference proteome</keyword>
<evidence type="ECO:0000256" key="3">
    <source>
        <dbReference type="ARBA" id="ARBA00006929"/>
    </source>
</evidence>
<sequence>MIQRSTWMGIFLSMVCLTGCETLRQSPKVALVDPSQYAHAKDKTLQVLAPSTPNGSLFVTSSYRPAFESYRARLVGDIMTIEIMENVNAKQSSSSNIDRSTALNASVTALPLLGTSLNTRLGAGVKSGQNFAGKGGTESENNFSGTITATVVDILPNGHLVLYGEKQMGLNENVEVLKFSGTVDPRSIRTGNVISSAQVANARIASGSLGAQGEAQAMGWLSRIFMKFLPF</sequence>
<evidence type="ECO:0000256" key="6">
    <source>
        <dbReference type="ARBA" id="ARBA00023136"/>
    </source>
</evidence>
<dbReference type="PRINTS" id="PR01008">
    <property type="entry name" value="FLGLRINGFLGH"/>
</dbReference>
<comment type="subcellular location">
    <subcellularLocation>
        <location evidence="9">Cell outer membrane</location>
    </subcellularLocation>
    <subcellularLocation>
        <location evidence="9">Bacterial flagellum basal body</location>
    </subcellularLocation>
    <subcellularLocation>
        <location evidence="2">Membrane</location>
    </subcellularLocation>
</comment>
<evidence type="ECO:0000256" key="5">
    <source>
        <dbReference type="ARBA" id="ARBA00022729"/>
    </source>
</evidence>
<dbReference type="GO" id="GO:0009427">
    <property type="term" value="C:bacterial-type flagellum basal body, distal rod, L ring"/>
    <property type="evidence" value="ECO:0007669"/>
    <property type="project" value="InterPro"/>
</dbReference>
<evidence type="ECO:0000256" key="7">
    <source>
        <dbReference type="ARBA" id="ARBA00023143"/>
    </source>
</evidence>
<keyword evidence="10" id="KW-0966">Cell projection</keyword>
<dbReference type="Pfam" id="PF02107">
    <property type="entry name" value="FlgH"/>
    <property type="match status" value="1"/>
</dbReference>
<comment type="function">
    <text evidence="1 9">Assembles around the rod to form the L-ring and probably protects the motor/basal body from shearing forces during rotation.</text>
</comment>
<dbReference type="GO" id="GO:0009279">
    <property type="term" value="C:cell outer membrane"/>
    <property type="evidence" value="ECO:0007669"/>
    <property type="project" value="UniProtKB-SubCell"/>
</dbReference>
<name>A0A2T7UIX3_9BURK</name>
<comment type="similarity">
    <text evidence="3 9">Belongs to the FlgH family.</text>
</comment>
<comment type="caution">
    <text evidence="10">The sequence shown here is derived from an EMBL/GenBank/DDBJ whole genome shotgun (WGS) entry which is preliminary data.</text>
</comment>
<gene>
    <name evidence="9" type="primary">flgH</name>
    <name evidence="10" type="ORF">H663_001015</name>
</gene>
<evidence type="ECO:0000256" key="2">
    <source>
        <dbReference type="ARBA" id="ARBA00004370"/>
    </source>
</evidence>
<evidence type="ECO:0000256" key="4">
    <source>
        <dbReference type="ARBA" id="ARBA00011439"/>
    </source>
</evidence>
<reference evidence="10" key="1">
    <citation type="submission" date="2017-04" db="EMBL/GenBank/DDBJ databases">
        <title>Unexpected and diverse lifestyles within the genus Limnohabitans.</title>
        <authorList>
            <person name="Kasalicky V."/>
            <person name="Mehrshad M."/>
            <person name="Andrei S.-A."/>
            <person name="Salcher M."/>
            <person name="Kratochvilova H."/>
            <person name="Simek K."/>
            <person name="Ghai R."/>
        </authorList>
    </citation>
    <scope>NUCLEOTIDE SEQUENCE [LARGE SCALE GENOMIC DNA]</scope>
    <source>
        <strain evidence="10">II-D5</strain>
    </source>
</reference>
<dbReference type="Proteomes" id="UP000037507">
    <property type="component" value="Unassembled WGS sequence"/>
</dbReference>
<protein>
    <recommendedName>
        <fullName evidence="9">Flagellar L-ring protein</fullName>
    </recommendedName>
    <alternativeName>
        <fullName evidence="9">Basal body L-ring protein</fullName>
    </alternativeName>
</protein>
<evidence type="ECO:0000313" key="10">
    <source>
        <dbReference type="EMBL" id="PVE44630.1"/>
    </source>
</evidence>